<dbReference type="Gene3D" id="3.40.50.720">
    <property type="entry name" value="NAD(P)-binding Rossmann-like Domain"/>
    <property type="match status" value="1"/>
</dbReference>
<evidence type="ECO:0000256" key="16">
    <source>
        <dbReference type="ARBA" id="ARBA00030398"/>
    </source>
</evidence>
<dbReference type="SUPFAM" id="SSF53244">
    <property type="entry name" value="MurD-like peptide ligases, peptide-binding domain"/>
    <property type="match status" value="1"/>
</dbReference>
<organism evidence="23">
    <name type="scientific">Proteinivorax tanatarense</name>
    <dbReference type="NCBI Taxonomy" id="1260629"/>
    <lineage>
        <taxon>Bacteria</taxon>
        <taxon>Bacillati</taxon>
        <taxon>Bacillota</taxon>
        <taxon>Clostridia</taxon>
        <taxon>Eubacteriales</taxon>
        <taxon>Proteinivoracaceae</taxon>
        <taxon>Proteinivorax</taxon>
    </lineage>
</organism>
<gene>
    <name evidence="19 23" type="primary">murD</name>
    <name evidence="23" type="ORF">PRVXT_001286</name>
</gene>
<dbReference type="InterPro" id="IPR004101">
    <property type="entry name" value="Mur_ligase_C"/>
</dbReference>
<evidence type="ECO:0000256" key="6">
    <source>
        <dbReference type="ARBA" id="ARBA00015655"/>
    </source>
</evidence>
<evidence type="ECO:0000256" key="17">
    <source>
        <dbReference type="ARBA" id="ARBA00032324"/>
    </source>
</evidence>
<keyword evidence="9 19" id="KW-0132">Cell division</keyword>
<evidence type="ECO:0000256" key="15">
    <source>
        <dbReference type="ARBA" id="ARBA00023316"/>
    </source>
</evidence>
<accession>A0AAU7VPS2</accession>
<evidence type="ECO:0000256" key="12">
    <source>
        <dbReference type="ARBA" id="ARBA00022960"/>
    </source>
</evidence>
<evidence type="ECO:0000313" key="23">
    <source>
        <dbReference type="EMBL" id="XBX76110.1"/>
    </source>
</evidence>
<keyword evidence="13 19" id="KW-0573">Peptidoglycan synthesis</keyword>
<reference evidence="23" key="1">
    <citation type="journal article" date="2013" name="Extremophiles">
        <title>Proteinivorax tanatarense gen. nov., sp. nov., an anaerobic, haloalkaliphilic, proteolytic bacterium isolated from a decaying algal bloom, and proposal of Proteinivoraceae fam. nov.</title>
        <authorList>
            <person name="Kevbrin V."/>
            <person name="Boltyanskaya Y."/>
            <person name="Zhilina T."/>
            <person name="Kolganova T."/>
            <person name="Lavrentjeva E."/>
            <person name="Kuznetsov B."/>
        </authorList>
    </citation>
    <scope>NUCLEOTIDE SEQUENCE</scope>
    <source>
        <strain evidence="23">Z-910T</strain>
    </source>
</reference>
<evidence type="ECO:0000256" key="20">
    <source>
        <dbReference type="RuleBase" id="RU003664"/>
    </source>
</evidence>
<comment type="similarity">
    <text evidence="4 19">Belongs to the MurCDEF family.</text>
</comment>
<dbReference type="RefSeq" id="WP_350344844.1">
    <property type="nucleotide sequence ID" value="NZ_CP158367.1"/>
</dbReference>
<comment type="function">
    <text evidence="1 19 20">Cell wall formation. Catalyzes the addition of glutamate to the nucleotide precursor UDP-N-acetylmuramoyl-L-alanine (UMA).</text>
</comment>
<feature type="domain" description="Mur ligase C-terminal" evidence="21">
    <location>
        <begin position="313"/>
        <end position="426"/>
    </location>
</feature>
<evidence type="ECO:0000256" key="14">
    <source>
        <dbReference type="ARBA" id="ARBA00023306"/>
    </source>
</evidence>
<dbReference type="AlphaFoldDB" id="A0AAU7VPS2"/>
<name>A0AAU7VPS2_9FIRM</name>
<evidence type="ECO:0000256" key="10">
    <source>
        <dbReference type="ARBA" id="ARBA00022741"/>
    </source>
</evidence>
<dbReference type="GO" id="GO:0009252">
    <property type="term" value="P:peptidoglycan biosynthetic process"/>
    <property type="evidence" value="ECO:0007669"/>
    <property type="project" value="UniProtKB-UniRule"/>
</dbReference>
<dbReference type="GO" id="GO:0071555">
    <property type="term" value="P:cell wall organization"/>
    <property type="evidence" value="ECO:0007669"/>
    <property type="project" value="UniProtKB-KW"/>
</dbReference>
<evidence type="ECO:0000256" key="9">
    <source>
        <dbReference type="ARBA" id="ARBA00022618"/>
    </source>
</evidence>
<evidence type="ECO:0000256" key="4">
    <source>
        <dbReference type="ARBA" id="ARBA00010416"/>
    </source>
</evidence>
<comment type="catalytic activity">
    <reaction evidence="18 19 20">
        <text>UDP-N-acetyl-alpha-D-muramoyl-L-alanine + D-glutamate + ATP = UDP-N-acetyl-alpha-D-muramoyl-L-alanyl-D-glutamate + ADP + phosphate + H(+)</text>
        <dbReference type="Rhea" id="RHEA:16429"/>
        <dbReference type="ChEBI" id="CHEBI:15378"/>
        <dbReference type="ChEBI" id="CHEBI:29986"/>
        <dbReference type="ChEBI" id="CHEBI:30616"/>
        <dbReference type="ChEBI" id="CHEBI:43474"/>
        <dbReference type="ChEBI" id="CHEBI:83898"/>
        <dbReference type="ChEBI" id="CHEBI:83900"/>
        <dbReference type="ChEBI" id="CHEBI:456216"/>
        <dbReference type="EC" id="6.3.2.9"/>
    </reaction>
</comment>
<dbReference type="NCBIfam" id="TIGR01087">
    <property type="entry name" value="murD"/>
    <property type="match status" value="1"/>
</dbReference>
<evidence type="ECO:0000256" key="2">
    <source>
        <dbReference type="ARBA" id="ARBA00004496"/>
    </source>
</evidence>
<dbReference type="InterPro" id="IPR036565">
    <property type="entry name" value="Mur-like_cat_sf"/>
</dbReference>
<dbReference type="Pfam" id="PF08245">
    <property type="entry name" value="Mur_ligase_M"/>
    <property type="match status" value="1"/>
</dbReference>
<dbReference type="PANTHER" id="PTHR43692">
    <property type="entry name" value="UDP-N-ACETYLMURAMOYLALANINE--D-GLUTAMATE LIGASE"/>
    <property type="match status" value="1"/>
</dbReference>
<dbReference type="SUPFAM" id="SSF53623">
    <property type="entry name" value="MurD-like peptide ligases, catalytic domain"/>
    <property type="match status" value="1"/>
</dbReference>
<dbReference type="InterPro" id="IPR018109">
    <property type="entry name" value="Folylpolyglutamate_synth_CS"/>
</dbReference>
<dbReference type="EMBL" id="CP158367">
    <property type="protein sequence ID" value="XBX76110.1"/>
    <property type="molecule type" value="Genomic_DNA"/>
</dbReference>
<evidence type="ECO:0000256" key="19">
    <source>
        <dbReference type="HAMAP-Rule" id="MF_00639"/>
    </source>
</evidence>
<evidence type="ECO:0000256" key="5">
    <source>
        <dbReference type="ARBA" id="ARBA00012212"/>
    </source>
</evidence>
<dbReference type="Pfam" id="PF02875">
    <property type="entry name" value="Mur_ligase_C"/>
    <property type="match status" value="1"/>
</dbReference>
<keyword evidence="15 19" id="KW-0961">Cell wall biogenesis/degradation</keyword>
<evidence type="ECO:0000256" key="18">
    <source>
        <dbReference type="ARBA" id="ARBA00047632"/>
    </source>
</evidence>
<evidence type="ECO:0000256" key="7">
    <source>
        <dbReference type="ARBA" id="ARBA00022490"/>
    </source>
</evidence>
<comment type="pathway">
    <text evidence="3 19 20">Cell wall biogenesis; peptidoglycan biosynthesis.</text>
</comment>
<reference evidence="23" key="2">
    <citation type="submission" date="2024-06" db="EMBL/GenBank/DDBJ databases">
        <authorList>
            <person name="Petrova K.O."/>
            <person name="Toshchakov S.V."/>
            <person name="Boltjanskaja Y.V."/>
            <person name="Kevbrin V."/>
        </authorList>
    </citation>
    <scope>NUCLEOTIDE SEQUENCE</scope>
    <source>
        <strain evidence="23">Z-910T</strain>
    </source>
</reference>
<keyword evidence="10 19" id="KW-0547">Nucleotide-binding</keyword>
<dbReference type="EC" id="6.3.2.9" evidence="5 19"/>
<dbReference type="PANTHER" id="PTHR43692:SF1">
    <property type="entry name" value="UDP-N-ACETYLMURAMOYLALANINE--D-GLUTAMATE LIGASE"/>
    <property type="match status" value="1"/>
</dbReference>
<dbReference type="GO" id="GO:0005737">
    <property type="term" value="C:cytoplasm"/>
    <property type="evidence" value="ECO:0007669"/>
    <property type="project" value="UniProtKB-SubCell"/>
</dbReference>
<comment type="subcellular location">
    <subcellularLocation>
        <location evidence="2 19 20">Cytoplasm</location>
    </subcellularLocation>
</comment>
<dbReference type="Gene3D" id="3.90.190.20">
    <property type="entry name" value="Mur ligase, C-terminal domain"/>
    <property type="match status" value="1"/>
</dbReference>
<evidence type="ECO:0000256" key="1">
    <source>
        <dbReference type="ARBA" id="ARBA00002734"/>
    </source>
</evidence>
<dbReference type="PROSITE" id="PS01011">
    <property type="entry name" value="FOLYLPOLYGLU_SYNT_1"/>
    <property type="match status" value="1"/>
</dbReference>
<evidence type="ECO:0000256" key="11">
    <source>
        <dbReference type="ARBA" id="ARBA00022840"/>
    </source>
</evidence>
<evidence type="ECO:0000259" key="22">
    <source>
        <dbReference type="Pfam" id="PF08245"/>
    </source>
</evidence>
<dbReference type="GO" id="GO:0005524">
    <property type="term" value="F:ATP binding"/>
    <property type="evidence" value="ECO:0007669"/>
    <property type="project" value="UniProtKB-UniRule"/>
</dbReference>
<dbReference type="Pfam" id="PF21799">
    <property type="entry name" value="MurD-like_N"/>
    <property type="match status" value="1"/>
</dbReference>
<keyword evidence="8 19" id="KW-0436">Ligase</keyword>
<keyword evidence="12 19" id="KW-0133">Cell shape</keyword>
<dbReference type="InterPro" id="IPR005762">
    <property type="entry name" value="MurD"/>
</dbReference>
<evidence type="ECO:0000259" key="21">
    <source>
        <dbReference type="Pfam" id="PF02875"/>
    </source>
</evidence>
<proteinExistence type="inferred from homology"/>
<dbReference type="Gene3D" id="3.40.1190.10">
    <property type="entry name" value="Mur-like, catalytic domain"/>
    <property type="match status" value="1"/>
</dbReference>
<dbReference type="GO" id="GO:0008764">
    <property type="term" value="F:UDP-N-acetylmuramoylalanine-D-glutamate ligase activity"/>
    <property type="evidence" value="ECO:0007669"/>
    <property type="project" value="UniProtKB-UniRule"/>
</dbReference>
<dbReference type="GO" id="GO:0004326">
    <property type="term" value="F:tetrahydrofolylpolyglutamate synthase activity"/>
    <property type="evidence" value="ECO:0007669"/>
    <property type="project" value="InterPro"/>
</dbReference>
<dbReference type="SUPFAM" id="SSF51984">
    <property type="entry name" value="MurCD N-terminal domain"/>
    <property type="match status" value="1"/>
</dbReference>
<feature type="domain" description="Mur ligase central" evidence="22">
    <location>
        <begin position="114"/>
        <end position="290"/>
    </location>
</feature>
<keyword evidence="7 19" id="KW-0963">Cytoplasm</keyword>
<evidence type="ECO:0000256" key="3">
    <source>
        <dbReference type="ARBA" id="ARBA00004752"/>
    </source>
</evidence>
<keyword evidence="11 19" id="KW-0067">ATP-binding</keyword>
<feature type="binding site" evidence="19">
    <location>
        <begin position="116"/>
        <end position="122"/>
    </location>
    <ligand>
        <name>ATP</name>
        <dbReference type="ChEBI" id="CHEBI:30616"/>
    </ligand>
</feature>
<dbReference type="HAMAP" id="MF_00639">
    <property type="entry name" value="MurD"/>
    <property type="match status" value="1"/>
</dbReference>
<dbReference type="InterPro" id="IPR013221">
    <property type="entry name" value="Mur_ligase_cen"/>
</dbReference>
<protein>
    <recommendedName>
        <fullName evidence="6 19">UDP-N-acetylmuramoylalanine--D-glutamate ligase</fullName>
        <ecNumber evidence="5 19">6.3.2.9</ecNumber>
    </recommendedName>
    <alternativeName>
        <fullName evidence="17 19">D-glutamic acid-adding enzyme</fullName>
    </alternativeName>
    <alternativeName>
        <fullName evidence="16 19">UDP-N-acetylmuramoyl-L-alanyl-D-glutamate synthetase</fullName>
    </alternativeName>
</protein>
<evidence type="ECO:0000256" key="13">
    <source>
        <dbReference type="ARBA" id="ARBA00022984"/>
    </source>
</evidence>
<evidence type="ECO:0000256" key="8">
    <source>
        <dbReference type="ARBA" id="ARBA00022598"/>
    </source>
</evidence>
<dbReference type="InterPro" id="IPR036615">
    <property type="entry name" value="Mur_ligase_C_dom_sf"/>
</dbReference>
<dbReference type="GO" id="GO:0051301">
    <property type="term" value="P:cell division"/>
    <property type="evidence" value="ECO:0007669"/>
    <property type="project" value="UniProtKB-KW"/>
</dbReference>
<keyword evidence="14 19" id="KW-0131">Cell cycle</keyword>
<sequence length="450" mass="49323">MEIKNKRILVLGAGRTGVGIAKVLKLEGAEVIVNDGASAESLKNDLEKLSQLDIEAVVGGHPKSLLDPKPDFIVKNPGIPMDIPFLESASSKNIQVVSDVELIASFTDAPIIAVTGTNGKTTVTSLIGHILTGAQRRVSIGGNIGYSIADAVYESDSEFVVCEVSSFQLESTQRFTPKIAVVTNISPDHLDRHKNMNNYIESKLNVCINQNESDFVVLNKQDLYAKRFADATRGNVYWFSRFDEVRDGAYLQDGKIYFAEGGKSKVVMNLDSVQLKGEHNFDNVLAALVASRLAGVSFQQISETIASFKGVEHRLEYVTEIDGVQFYNDSKATNSNSTIQAINAFERPLILLLGGYDKGEEFDELATALHGGVREIITFGQCKDKIKETLSKKNKNITSISNIEEAIKIAIIKAQEGDVVLFSPACASWDTFENFEQRGKKFKELVLSAQ</sequence>
<dbReference type="GO" id="GO:0008360">
    <property type="term" value="P:regulation of cell shape"/>
    <property type="evidence" value="ECO:0007669"/>
    <property type="project" value="UniProtKB-KW"/>
</dbReference>